<reference evidence="3" key="1">
    <citation type="submission" date="2020-05" db="EMBL/GenBank/DDBJ databases">
        <title>Evolutionary and genomic comparisons of hybrid uninucleate and nonhybrid Rhizoctonia fungi.</title>
        <authorList>
            <person name="Li C."/>
            <person name="Chen X."/>
        </authorList>
    </citation>
    <scope>NUCLEOTIDE SEQUENCE</scope>
    <source>
        <strain evidence="3">AG-1 IA</strain>
    </source>
</reference>
<keyword evidence="2" id="KW-1133">Transmembrane helix</keyword>
<dbReference type="EMBL" id="CP059658">
    <property type="protein sequence ID" value="QRW16146.1"/>
    <property type="molecule type" value="Genomic_DNA"/>
</dbReference>
<evidence type="ECO:0000256" key="1">
    <source>
        <dbReference type="SAM" id="MobiDB-lite"/>
    </source>
</evidence>
<evidence type="ECO:0000313" key="4">
    <source>
        <dbReference type="Proteomes" id="UP000650533"/>
    </source>
</evidence>
<accession>A0A8H8NPL4</accession>
<keyword evidence="2" id="KW-0812">Transmembrane</keyword>
<feature type="compositionally biased region" description="Pro residues" evidence="1">
    <location>
        <begin position="415"/>
        <end position="424"/>
    </location>
</feature>
<feature type="region of interest" description="Disordered" evidence="1">
    <location>
        <begin position="357"/>
        <end position="424"/>
    </location>
</feature>
<feature type="compositionally biased region" description="Polar residues" evidence="1">
    <location>
        <begin position="402"/>
        <end position="411"/>
    </location>
</feature>
<feature type="compositionally biased region" description="Polar residues" evidence="1">
    <location>
        <begin position="357"/>
        <end position="375"/>
    </location>
</feature>
<evidence type="ECO:0000256" key="2">
    <source>
        <dbReference type="SAM" id="Phobius"/>
    </source>
</evidence>
<evidence type="ECO:0000313" key="3">
    <source>
        <dbReference type="EMBL" id="QRW16146.1"/>
    </source>
</evidence>
<feature type="transmembrane region" description="Helical" evidence="2">
    <location>
        <begin position="268"/>
        <end position="292"/>
    </location>
</feature>
<name>A0A8H8NPL4_9AGAM</name>
<dbReference type="RefSeq" id="XP_043176383.1">
    <property type="nucleotide sequence ID" value="XM_043323964.1"/>
</dbReference>
<keyword evidence="2" id="KW-0472">Membrane</keyword>
<dbReference type="GeneID" id="67026427"/>
<dbReference type="AlphaFoldDB" id="A0A8H8NPL4"/>
<sequence length="424" mass="45826">MSTSGLPPWDLLNFTFDFPESVPQCSNTTWQYWAKEKVDPQPVPPYHAVLYVGGYQPYLVQFDNTAVTGKTNWIANLPLGMSFGVSMFDSNNYTGGVNCYNPFEFGARLIYITKGARKKIDNDFSSQLQYIESAETFNLGCRSEGDCELAIVNMKNGTGPYKLVVVPVGRGQKTINFSSSPLGLTLDMSADVEYWYMHVVAHYDSAGNSAVTGPYTITATSNNACLGAASTVSAGKFSTLYSGGTTTPTSGTTDTSPSTVSNRLATPAIIGVAVVVSITAIIITALLLWFCYKRNRRRHESEKPDIEPPYGYSHTQYTPVPTTATHYTGSYHDVSTTGHYNPQVPVPYPLASMSVGDRNTTYSGEASGSEPSSMGISEKRRNLVNPDAHNLGPIEAEPFDPNSVSGTSRTHSGLPPLPPAYSAS</sequence>
<dbReference type="KEGG" id="rsx:RhiXN_04147"/>
<protein>
    <submittedName>
        <fullName evidence="3">Alphaherpesvirus glycoprotein E domain protein</fullName>
    </submittedName>
</protein>
<proteinExistence type="predicted"/>
<dbReference type="Proteomes" id="UP000650533">
    <property type="component" value="Chromosome 1"/>
</dbReference>
<gene>
    <name evidence="3" type="ORF">RhiXN_04147</name>
</gene>
<organism evidence="3 4">
    <name type="scientific">Rhizoctonia solani</name>
    <dbReference type="NCBI Taxonomy" id="456999"/>
    <lineage>
        <taxon>Eukaryota</taxon>
        <taxon>Fungi</taxon>
        <taxon>Dikarya</taxon>
        <taxon>Basidiomycota</taxon>
        <taxon>Agaricomycotina</taxon>
        <taxon>Agaricomycetes</taxon>
        <taxon>Cantharellales</taxon>
        <taxon>Ceratobasidiaceae</taxon>
        <taxon>Rhizoctonia</taxon>
    </lineage>
</organism>